<name>A0AAV4UV25_9ARAC</name>
<evidence type="ECO:0000313" key="1">
    <source>
        <dbReference type="EMBL" id="GIY61751.1"/>
    </source>
</evidence>
<gene>
    <name evidence="1" type="ORF">CDAR_36781</name>
</gene>
<evidence type="ECO:0000313" key="2">
    <source>
        <dbReference type="Proteomes" id="UP001054837"/>
    </source>
</evidence>
<reference evidence="1 2" key="1">
    <citation type="submission" date="2021-06" db="EMBL/GenBank/DDBJ databases">
        <title>Caerostris darwini draft genome.</title>
        <authorList>
            <person name="Kono N."/>
            <person name="Arakawa K."/>
        </authorList>
    </citation>
    <scope>NUCLEOTIDE SEQUENCE [LARGE SCALE GENOMIC DNA]</scope>
</reference>
<protein>
    <submittedName>
        <fullName evidence="1">Uncharacterized protein</fullName>
    </submittedName>
</protein>
<dbReference type="EMBL" id="BPLQ01011974">
    <property type="protein sequence ID" value="GIY61751.1"/>
    <property type="molecule type" value="Genomic_DNA"/>
</dbReference>
<dbReference type="Proteomes" id="UP001054837">
    <property type="component" value="Unassembled WGS sequence"/>
</dbReference>
<dbReference type="AlphaFoldDB" id="A0AAV4UV25"/>
<proteinExistence type="predicted"/>
<accession>A0AAV4UV25</accession>
<sequence>MKCDPSSKDSITQSQNNAVEVCLQVIMVDCKAEACDSLTTFQVHRNTVPCSKSFPKFVAAQIFEAFAGEVVDGCSDRVAHGPECQWKLRLVG</sequence>
<organism evidence="1 2">
    <name type="scientific">Caerostris darwini</name>
    <dbReference type="NCBI Taxonomy" id="1538125"/>
    <lineage>
        <taxon>Eukaryota</taxon>
        <taxon>Metazoa</taxon>
        <taxon>Ecdysozoa</taxon>
        <taxon>Arthropoda</taxon>
        <taxon>Chelicerata</taxon>
        <taxon>Arachnida</taxon>
        <taxon>Araneae</taxon>
        <taxon>Araneomorphae</taxon>
        <taxon>Entelegynae</taxon>
        <taxon>Araneoidea</taxon>
        <taxon>Araneidae</taxon>
        <taxon>Caerostris</taxon>
    </lineage>
</organism>
<keyword evidence="2" id="KW-1185">Reference proteome</keyword>
<comment type="caution">
    <text evidence="1">The sequence shown here is derived from an EMBL/GenBank/DDBJ whole genome shotgun (WGS) entry which is preliminary data.</text>
</comment>